<protein>
    <submittedName>
        <fullName evidence="10">DDE Tnp4 domain-containing protein</fullName>
    </submittedName>
</protein>
<organism evidence="9 10">
    <name type="scientific">Angiostrongylus cantonensis</name>
    <name type="common">Rat lungworm</name>
    <dbReference type="NCBI Taxonomy" id="6313"/>
    <lineage>
        <taxon>Eukaryota</taxon>
        <taxon>Metazoa</taxon>
        <taxon>Ecdysozoa</taxon>
        <taxon>Nematoda</taxon>
        <taxon>Chromadorea</taxon>
        <taxon>Rhabditida</taxon>
        <taxon>Rhabditina</taxon>
        <taxon>Rhabditomorpha</taxon>
        <taxon>Strongyloidea</taxon>
        <taxon>Metastrongylidae</taxon>
        <taxon>Angiostrongylus</taxon>
    </lineage>
</organism>
<feature type="domain" description="DDE Tnp4" evidence="8">
    <location>
        <begin position="117"/>
        <end position="267"/>
    </location>
</feature>
<dbReference type="GO" id="GO:0004518">
    <property type="term" value="F:nuclease activity"/>
    <property type="evidence" value="ECO:0007669"/>
    <property type="project" value="UniProtKB-KW"/>
</dbReference>
<keyword evidence="6" id="KW-0378">Hydrolase</keyword>
<proteinExistence type="inferred from homology"/>
<dbReference type="InterPro" id="IPR027806">
    <property type="entry name" value="HARBI1_dom"/>
</dbReference>
<keyword evidence="4" id="KW-0540">Nuclease</keyword>
<dbReference type="AlphaFoldDB" id="A0A158PCP4"/>
<evidence type="ECO:0000256" key="1">
    <source>
        <dbReference type="ARBA" id="ARBA00001968"/>
    </source>
</evidence>
<keyword evidence="5" id="KW-0479">Metal-binding</keyword>
<reference evidence="9" key="1">
    <citation type="submission" date="2012-09" db="EMBL/GenBank/DDBJ databases">
        <authorList>
            <person name="Martin A.A."/>
        </authorList>
    </citation>
    <scope>NUCLEOTIDE SEQUENCE</scope>
</reference>
<evidence type="ECO:0000313" key="10">
    <source>
        <dbReference type="WBParaSite" id="ACAC_0001286401-mRNA-1"/>
    </source>
</evidence>
<evidence type="ECO:0000259" key="8">
    <source>
        <dbReference type="Pfam" id="PF13359"/>
    </source>
</evidence>
<evidence type="ECO:0000256" key="3">
    <source>
        <dbReference type="ARBA" id="ARBA00006958"/>
    </source>
</evidence>
<dbReference type="STRING" id="6313.A0A158PCP4"/>
<keyword evidence="7" id="KW-0539">Nucleus</keyword>
<evidence type="ECO:0000256" key="4">
    <source>
        <dbReference type="ARBA" id="ARBA00022722"/>
    </source>
</evidence>
<evidence type="ECO:0000256" key="6">
    <source>
        <dbReference type="ARBA" id="ARBA00022801"/>
    </source>
</evidence>
<evidence type="ECO:0000256" key="5">
    <source>
        <dbReference type="ARBA" id="ARBA00022723"/>
    </source>
</evidence>
<sequence length="340" mass="39019">MEVSNPEEVLAMLDSIDAMTDVLEYLYESQRRRRTYVRPEHVPFLETRFRDFDEYLSSQTPEAFLQYTRLMPAEFEQLFEHLGETHNAFPPITRKYLEEVAAKVQELYDYPRAVGFLDGRHVPIKKPNGGAEAYLNYKNFQSILLIAVCDVNHRFLIFDVGSPGQLGDASTFFDECDDVFPETCDLGDVGPVQYHILTDDGFGQDVRYIEPYPGNSADTGSKRRFNMKHGCARRVIDATFDILQRRFAVLQKPLQLEPNRATKLVTSLLGDARLLVISILQFFSSLFFSLCDRLIYVSLSMCILLGLEDGMDFENQSFAFELDIESSSYISEDRHRSSVL</sequence>
<reference evidence="10" key="2">
    <citation type="submission" date="2016-04" db="UniProtKB">
        <authorList>
            <consortium name="WormBaseParasite"/>
        </authorList>
    </citation>
    <scope>IDENTIFICATION</scope>
</reference>
<comment type="cofactor">
    <cofactor evidence="1">
        <name>a divalent metal cation</name>
        <dbReference type="ChEBI" id="CHEBI:60240"/>
    </cofactor>
</comment>
<dbReference type="GO" id="GO:0016787">
    <property type="term" value="F:hydrolase activity"/>
    <property type="evidence" value="ECO:0007669"/>
    <property type="project" value="UniProtKB-KW"/>
</dbReference>
<dbReference type="GO" id="GO:0046872">
    <property type="term" value="F:metal ion binding"/>
    <property type="evidence" value="ECO:0007669"/>
    <property type="project" value="UniProtKB-KW"/>
</dbReference>
<dbReference type="Pfam" id="PF13359">
    <property type="entry name" value="DDE_Tnp_4"/>
    <property type="match status" value="1"/>
</dbReference>
<dbReference type="GO" id="GO:0005634">
    <property type="term" value="C:nucleus"/>
    <property type="evidence" value="ECO:0007669"/>
    <property type="project" value="UniProtKB-SubCell"/>
</dbReference>
<evidence type="ECO:0000313" key="9">
    <source>
        <dbReference type="Proteomes" id="UP000035642"/>
    </source>
</evidence>
<dbReference type="InterPro" id="IPR045249">
    <property type="entry name" value="HARBI1-like"/>
</dbReference>
<name>A0A158PCP4_ANGCA</name>
<keyword evidence="9" id="KW-1185">Reference proteome</keyword>
<evidence type="ECO:0000256" key="2">
    <source>
        <dbReference type="ARBA" id="ARBA00004123"/>
    </source>
</evidence>
<dbReference type="PANTHER" id="PTHR22930:SF269">
    <property type="entry name" value="NUCLEASE HARBI1-LIKE PROTEIN"/>
    <property type="match status" value="1"/>
</dbReference>
<comment type="subcellular location">
    <subcellularLocation>
        <location evidence="2">Nucleus</location>
    </subcellularLocation>
</comment>
<evidence type="ECO:0000256" key="7">
    <source>
        <dbReference type="ARBA" id="ARBA00023242"/>
    </source>
</evidence>
<dbReference type="PANTHER" id="PTHR22930">
    <property type="match status" value="1"/>
</dbReference>
<accession>A0A158PCP4</accession>
<comment type="similarity">
    <text evidence="3">Belongs to the HARBI1 family.</text>
</comment>
<dbReference type="WBParaSite" id="ACAC_0001286401-mRNA-1">
    <property type="protein sequence ID" value="ACAC_0001286401-mRNA-1"/>
    <property type="gene ID" value="ACAC_0001286401"/>
</dbReference>
<dbReference type="Proteomes" id="UP000035642">
    <property type="component" value="Unassembled WGS sequence"/>
</dbReference>